<dbReference type="AlphaFoldDB" id="A0A917R4M0"/>
<evidence type="ECO:0000313" key="3">
    <source>
        <dbReference type="Proteomes" id="UP000637788"/>
    </source>
</evidence>
<sequence>MARGSSSKRERQQEHIRESERERGASERRAEEIAARTTDKERAQRGESKSTSTSRTSAQDTSTGRRGGRESREGATYDQLYEEAKSRNIEGRSKMNKEELSRALGR</sequence>
<keyword evidence="3" id="KW-1185">Reference proteome</keyword>
<feature type="compositionally biased region" description="Basic and acidic residues" evidence="1">
    <location>
        <begin position="82"/>
        <end position="106"/>
    </location>
</feature>
<gene>
    <name evidence="2" type="ORF">GCM10010094_55880</name>
</gene>
<feature type="compositionally biased region" description="Polar residues" evidence="1">
    <location>
        <begin position="49"/>
        <end position="60"/>
    </location>
</feature>
<dbReference type="RefSeq" id="WP_189324593.1">
    <property type="nucleotide sequence ID" value="NZ_BMPQ01000016.1"/>
</dbReference>
<reference evidence="2" key="1">
    <citation type="journal article" date="2014" name="Int. J. Syst. Evol. Microbiol.">
        <title>Complete genome sequence of Corynebacterium casei LMG S-19264T (=DSM 44701T), isolated from a smear-ripened cheese.</title>
        <authorList>
            <consortium name="US DOE Joint Genome Institute (JGI-PGF)"/>
            <person name="Walter F."/>
            <person name="Albersmeier A."/>
            <person name="Kalinowski J."/>
            <person name="Ruckert C."/>
        </authorList>
    </citation>
    <scope>NUCLEOTIDE SEQUENCE</scope>
    <source>
        <strain evidence="2">JCM 3035</strain>
    </source>
</reference>
<evidence type="ECO:0000313" key="2">
    <source>
        <dbReference type="EMBL" id="GGK87532.1"/>
    </source>
</evidence>
<feature type="compositionally biased region" description="Basic and acidic residues" evidence="1">
    <location>
        <begin position="7"/>
        <end position="48"/>
    </location>
</feature>
<dbReference type="EMBL" id="BMPQ01000016">
    <property type="protein sequence ID" value="GGK87532.1"/>
    <property type="molecule type" value="Genomic_DNA"/>
</dbReference>
<comment type="caution">
    <text evidence="2">The sequence shown here is derived from an EMBL/GenBank/DDBJ whole genome shotgun (WGS) entry which is preliminary data.</text>
</comment>
<proteinExistence type="predicted"/>
<evidence type="ECO:0008006" key="4">
    <source>
        <dbReference type="Google" id="ProtNLM"/>
    </source>
</evidence>
<feature type="region of interest" description="Disordered" evidence="1">
    <location>
        <begin position="1"/>
        <end position="106"/>
    </location>
</feature>
<protein>
    <recommendedName>
        <fullName evidence="4">Plasmid stabilization protein</fullName>
    </recommendedName>
</protein>
<name>A0A917R4M0_9ACTN</name>
<reference evidence="2" key="2">
    <citation type="submission" date="2020-09" db="EMBL/GenBank/DDBJ databases">
        <authorList>
            <person name="Sun Q."/>
            <person name="Ohkuma M."/>
        </authorList>
    </citation>
    <scope>NUCLEOTIDE SEQUENCE</scope>
    <source>
        <strain evidence="2">JCM 3035</strain>
    </source>
</reference>
<organism evidence="2 3">
    <name type="scientific">Streptomyces flaveus</name>
    <dbReference type="NCBI Taxonomy" id="66370"/>
    <lineage>
        <taxon>Bacteria</taxon>
        <taxon>Bacillati</taxon>
        <taxon>Actinomycetota</taxon>
        <taxon>Actinomycetes</taxon>
        <taxon>Kitasatosporales</taxon>
        <taxon>Streptomycetaceae</taxon>
        <taxon>Streptomyces</taxon>
        <taxon>Streptomyces aurantiacus group</taxon>
    </lineage>
</organism>
<accession>A0A917R4M0</accession>
<evidence type="ECO:0000256" key="1">
    <source>
        <dbReference type="SAM" id="MobiDB-lite"/>
    </source>
</evidence>
<dbReference type="Proteomes" id="UP000637788">
    <property type="component" value="Unassembled WGS sequence"/>
</dbReference>